<dbReference type="InParanoid" id="K1Q1V8"/>
<dbReference type="SMART" id="SM00115">
    <property type="entry name" value="CASc"/>
    <property type="match status" value="1"/>
</dbReference>
<dbReference type="AlphaFoldDB" id="K1Q1V8"/>
<dbReference type="Pfam" id="PF13148">
    <property type="entry name" value="DUF3987"/>
    <property type="match status" value="1"/>
</dbReference>
<comment type="similarity">
    <text evidence="1 2">Belongs to the peptidase C14A family.</text>
</comment>
<evidence type="ECO:0000256" key="1">
    <source>
        <dbReference type="ARBA" id="ARBA00010134"/>
    </source>
</evidence>
<dbReference type="EMBL" id="JH815992">
    <property type="protein sequence ID" value="EKC25344.1"/>
    <property type="molecule type" value="Genomic_DNA"/>
</dbReference>
<dbReference type="InterPro" id="IPR001309">
    <property type="entry name" value="Pept_C14_p20"/>
</dbReference>
<protein>
    <submittedName>
        <fullName evidence="6">Caspase</fullName>
    </submittedName>
</protein>
<sequence length="1004" mass="113439">MEIFKLAQSYKIDWGLVLDGKVYEVLSAHAQSLGCELDLFMLPLFVSAANFMGPKTKIQITQSWIERPSLMGIVAARRGERKTTVLNFIKGCSRRVQTETRVTKEEETRSTETGLKDAMNVDGVTETCNVNGSRLFVIDDLDEVMKQVTKAPDFWNSYTLQKSVLLPYSDASYSENINVAATVQGAQITEIINWPDPGRLLDRVLVLCARDSEEMTFSLKQCTSLHIIFQRVHELYNNNDITYTFSDDALQELERMAGVVNSIKKECHNDELKRGCANHVMSQTARLSAVSHALTHAVSDSRSDYVISKTTVQGMFVICLYMLRQKCLLLHGSDSAGYSQLFHSILSSEVELLKPTEVRNAFNSQENGDDVIEITLDGNNEPVARIIPKREDKEENPSMEASSSSDVTIWQMETRDRDENQMERSLSSMYYPGVQTSQQQIIEYQKQHGMMTTSPSRETVNLQHYEPDQLCVSKNESPKQDNMTSVLRPRGKFRPPPPPLKPRPHQLHMNRRFIPAPKRLNDRTQHKTCVFTCSDNIFVQICFAKIRKCLLTKGLFITSSYACQYRLFPPVPLVQRTSSPRTTHPSWAAVKFFERLETLGFGEVTVFRSQSVKFKKKPLEEMSERARNILKQVGIAEDEYISALTTDDDVSLTSLPEYNYLFTVNQNGNMETEDAEEQVQGIPHSDDRMLCSQPGDNDVGSVEPRVENTAQSRQQSSTGAPPISPQTSNEPTVGRDTDSSYSFTHSKRGYAVLIMNHEFANEDENLPGVKHDIDSMSRLFTSMDFEVRQLINLTGDQLVSDLRGDTHGGEDPGFYANSPQEPGYTKTEHYVLNNEGALWTRHIMDMFNDQHCKALRGKPRLFFVQACRGNDVDKGVYLNENTENFESNKDQSEDISLNQDVFQIPCYNDFLVMFSSTSGKYAWSEDLEGGWLLSAIDQVFSSGSAGDDLLSLLTQVCGEVASREAFIPNNERAHCSKSTACVYHKLSKDIYFPSSKTKYSDVDC</sequence>
<evidence type="ECO:0000256" key="3">
    <source>
        <dbReference type="SAM" id="MobiDB-lite"/>
    </source>
</evidence>
<evidence type="ECO:0000256" key="2">
    <source>
        <dbReference type="RuleBase" id="RU003971"/>
    </source>
</evidence>
<dbReference type="GO" id="GO:0004197">
    <property type="term" value="F:cysteine-type endopeptidase activity"/>
    <property type="evidence" value="ECO:0007669"/>
    <property type="project" value="InterPro"/>
</dbReference>
<dbReference type="Pfam" id="PF00656">
    <property type="entry name" value="Peptidase_C14"/>
    <property type="match status" value="1"/>
</dbReference>
<accession>K1Q1V8</accession>
<dbReference type="PROSITE" id="PS50208">
    <property type="entry name" value="CASPASE_P20"/>
    <property type="match status" value="1"/>
</dbReference>
<feature type="compositionally biased region" description="Polar residues" evidence="3">
    <location>
        <begin position="708"/>
        <end position="731"/>
    </location>
</feature>
<dbReference type="PANTHER" id="PTHR22576:SF41">
    <property type="entry name" value="CASPASE 14, APOPTOSIS-RELATED CYSTEINE PEPTIDASE"/>
    <property type="match status" value="1"/>
</dbReference>
<dbReference type="InterPro" id="IPR052039">
    <property type="entry name" value="Caspase-related_regulators"/>
</dbReference>
<dbReference type="PRINTS" id="PR00376">
    <property type="entry name" value="IL1BCENZYME"/>
</dbReference>
<dbReference type="GO" id="GO:0006508">
    <property type="term" value="P:proteolysis"/>
    <property type="evidence" value="ECO:0007669"/>
    <property type="project" value="InterPro"/>
</dbReference>
<feature type="region of interest" description="Disordered" evidence="3">
    <location>
        <begin position="472"/>
        <end position="506"/>
    </location>
</feature>
<evidence type="ECO:0000259" key="5">
    <source>
        <dbReference type="PROSITE" id="PS50208"/>
    </source>
</evidence>
<dbReference type="InterPro" id="IPR029030">
    <property type="entry name" value="Caspase-like_dom_sf"/>
</dbReference>
<feature type="region of interest" description="Disordered" evidence="3">
    <location>
        <begin position="672"/>
        <end position="742"/>
    </location>
</feature>
<dbReference type="HOGENOM" id="CLU_299028_0_0_1"/>
<feature type="compositionally biased region" description="Polar residues" evidence="3">
    <location>
        <begin position="472"/>
        <end position="485"/>
    </location>
</feature>
<feature type="domain" description="Caspase family p10" evidence="4">
    <location>
        <begin position="900"/>
        <end position="994"/>
    </location>
</feature>
<dbReference type="PROSITE" id="PS50207">
    <property type="entry name" value="CASPASE_P10"/>
    <property type="match status" value="1"/>
</dbReference>
<dbReference type="PANTHER" id="PTHR22576">
    <property type="entry name" value="MUCOSA ASSOCIATED LYMPHOID TISSUE LYMPHOMA TRANSLOCATION PROTEIN 1/PARACASPASE"/>
    <property type="match status" value="1"/>
</dbReference>
<evidence type="ECO:0000313" key="6">
    <source>
        <dbReference type="EMBL" id="EKC25344.1"/>
    </source>
</evidence>
<dbReference type="InterPro" id="IPR011600">
    <property type="entry name" value="Pept_C14_caspase"/>
</dbReference>
<reference evidence="6" key="1">
    <citation type="journal article" date="2012" name="Nature">
        <title>The oyster genome reveals stress adaptation and complexity of shell formation.</title>
        <authorList>
            <person name="Zhang G."/>
            <person name="Fang X."/>
            <person name="Guo X."/>
            <person name="Li L."/>
            <person name="Luo R."/>
            <person name="Xu F."/>
            <person name="Yang P."/>
            <person name="Zhang L."/>
            <person name="Wang X."/>
            <person name="Qi H."/>
            <person name="Xiong Z."/>
            <person name="Que H."/>
            <person name="Xie Y."/>
            <person name="Holland P.W."/>
            <person name="Paps J."/>
            <person name="Zhu Y."/>
            <person name="Wu F."/>
            <person name="Chen Y."/>
            <person name="Wang J."/>
            <person name="Peng C."/>
            <person name="Meng J."/>
            <person name="Yang L."/>
            <person name="Liu J."/>
            <person name="Wen B."/>
            <person name="Zhang N."/>
            <person name="Huang Z."/>
            <person name="Zhu Q."/>
            <person name="Feng Y."/>
            <person name="Mount A."/>
            <person name="Hedgecock D."/>
            <person name="Xu Z."/>
            <person name="Liu Y."/>
            <person name="Domazet-Loso T."/>
            <person name="Du Y."/>
            <person name="Sun X."/>
            <person name="Zhang S."/>
            <person name="Liu B."/>
            <person name="Cheng P."/>
            <person name="Jiang X."/>
            <person name="Li J."/>
            <person name="Fan D."/>
            <person name="Wang W."/>
            <person name="Fu W."/>
            <person name="Wang T."/>
            <person name="Wang B."/>
            <person name="Zhang J."/>
            <person name="Peng Z."/>
            <person name="Li Y."/>
            <person name="Li N."/>
            <person name="Wang J."/>
            <person name="Chen M."/>
            <person name="He Y."/>
            <person name="Tan F."/>
            <person name="Song X."/>
            <person name="Zheng Q."/>
            <person name="Huang R."/>
            <person name="Yang H."/>
            <person name="Du X."/>
            <person name="Chen L."/>
            <person name="Yang M."/>
            <person name="Gaffney P.M."/>
            <person name="Wang S."/>
            <person name="Luo L."/>
            <person name="She Z."/>
            <person name="Ming Y."/>
            <person name="Huang W."/>
            <person name="Zhang S."/>
            <person name="Huang B."/>
            <person name="Zhang Y."/>
            <person name="Qu T."/>
            <person name="Ni P."/>
            <person name="Miao G."/>
            <person name="Wang J."/>
            <person name="Wang Q."/>
            <person name="Steinberg C.E."/>
            <person name="Wang H."/>
            <person name="Li N."/>
            <person name="Qian L."/>
            <person name="Zhang G."/>
            <person name="Li Y."/>
            <person name="Yang H."/>
            <person name="Liu X."/>
            <person name="Wang J."/>
            <person name="Yin Y."/>
            <person name="Wang J."/>
        </authorList>
    </citation>
    <scope>NUCLEOTIDE SEQUENCE [LARGE SCALE GENOMIC DNA]</scope>
    <source>
        <strain evidence="6">05x7-T-G4-1.051#20</strain>
    </source>
</reference>
<dbReference type="InterPro" id="IPR002138">
    <property type="entry name" value="Pept_C14_p10"/>
</dbReference>
<dbReference type="Gene3D" id="3.40.50.1460">
    <property type="match status" value="1"/>
</dbReference>
<feature type="domain" description="Caspase family p20" evidence="5">
    <location>
        <begin position="747"/>
        <end position="871"/>
    </location>
</feature>
<dbReference type="InterPro" id="IPR025048">
    <property type="entry name" value="DUF3987"/>
</dbReference>
<name>K1Q1V8_MAGGI</name>
<proteinExistence type="inferred from homology"/>
<gene>
    <name evidence="6" type="ORF">CGI_10022344</name>
</gene>
<dbReference type="InterPro" id="IPR015917">
    <property type="entry name" value="Pept_C14A"/>
</dbReference>
<evidence type="ECO:0000259" key="4">
    <source>
        <dbReference type="PROSITE" id="PS50207"/>
    </source>
</evidence>
<dbReference type="SUPFAM" id="SSF52129">
    <property type="entry name" value="Caspase-like"/>
    <property type="match status" value="1"/>
</dbReference>
<organism evidence="6">
    <name type="scientific">Magallana gigas</name>
    <name type="common">Pacific oyster</name>
    <name type="synonym">Crassostrea gigas</name>
    <dbReference type="NCBI Taxonomy" id="29159"/>
    <lineage>
        <taxon>Eukaryota</taxon>
        <taxon>Metazoa</taxon>
        <taxon>Spiralia</taxon>
        <taxon>Lophotrochozoa</taxon>
        <taxon>Mollusca</taxon>
        <taxon>Bivalvia</taxon>
        <taxon>Autobranchia</taxon>
        <taxon>Pteriomorphia</taxon>
        <taxon>Ostreida</taxon>
        <taxon>Ostreoidea</taxon>
        <taxon>Ostreidae</taxon>
        <taxon>Magallana</taxon>
    </lineage>
</organism>